<keyword evidence="7 10" id="KW-0472">Membrane</keyword>
<evidence type="ECO:0000256" key="1">
    <source>
        <dbReference type="ARBA" id="ARBA00004236"/>
    </source>
</evidence>
<dbReference type="Pfam" id="PF13855">
    <property type="entry name" value="LRR_8"/>
    <property type="match status" value="3"/>
</dbReference>
<evidence type="ECO:0000256" key="7">
    <source>
        <dbReference type="ARBA" id="ARBA00023136"/>
    </source>
</evidence>
<name>A0A843U5Y0_COLES</name>
<comment type="similarity">
    <text evidence="2">Belongs to the RLP family.</text>
</comment>
<dbReference type="InterPro" id="IPR032675">
    <property type="entry name" value="LRR_dom_sf"/>
</dbReference>
<dbReference type="PANTHER" id="PTHR48065:SF69">
    <property type="entry name" value="OS07G0466500 PROTEIN"/>
    <property type="match status" value="1"/>
</dbReference>
<comment type="caution">
    <text evidence="11">The sequence shown here is derived from an EMBL/GenBank/DDBJ whole genome shotgun (WGS) entry which is preliminary data.</text>
</comment>
<evidence type="ECO:0000256" key="9">
    <source>
        <dbReference type="ARBA" id="ARBA00023180"/>
    </source>
</evidence>
<dbReference type="GO" id="GO:0005886">
    <property type="term" value="C:plasma membrane"/>
    <property type="evidence" value="ECO:0007669"/>
    <property type="project" value="UniProtKB-SubCell"/>
</dbReference>
<evidence type="ECO:0000313" key="12">
    <source>
        <dbReference type="Proteomes" id="UP000652761"/>
    </source>
</evidence>
<dbReference type="FunFam" id="3.80.10.10:FF:000213">
    <property type="entry name" value="Tyrosine-sulfated glycopeptide receptor 1"/>
    <property type="match status" value="1"/>
</dbReference>
<dbReference type="AlphaFoldDB" id="A0A843U5Y0"/>
<keyword evidence="10" id="KW-1133">Transmembrane helix</keyword>
<dbReference type="SUPFAM" id="SSF52058">
    <property type="entry name" value="L domain-like"/>
    <property type="match status" value="2"/>
</dbReference>
<organism evidence="11 12">
    <name type="scientific">Colocasia esculenta</name>
    <name type="common">Wild taro</name>
    <name type="synonym">Arum esculentum</name>
    <dbReference type="NCBI Taxonomy" id="4460"/>
    <lineage>
        <taxon>Eukaryota</taxon>
        <taxon>Viridiplantae</taxon>
        <taxon>Streptophyta</taxon>
        <taxon>Embryophyta</taxon>
        <taxon>Tracheophyta</taxon>
        <taxon>Spermatophyta</taxon>
        <taxon>Magnoliopsida</taxon>
        <taxon>Liliopsida</taxon>
        <taxon>Araceae</taxon>
        <taxon>Aroideae</taxon>
        <taxon>Colocasieae</taxon>
        <taxon>Colocasia</taxon>
    </lineage>
</organism>
<dbReference type="InterPro" id="IPR003591">
    <property type="entry name" value="Leu-rich_rpt_typical-subtyp"/>
</dbReference>
<reference evidence="11" key="1">
    <citation type="submission" date="2017-07" db="EMBL/GenBank/DDBJ databases">
        <title>Taro Niue Genome Assembly and Annotation.</title>
        <authorList>
            <person name="Atibalentja N."/>
            <person name="Keating K."/>
            <person name="Fields C.J."/>
        </authorList>
    </citation>
    <scope>NUCLEOTIDE SEQUENCE</scope>
    <source>
        <strain evidence="11">Niue_2</strain>
        <tissue evidence="11">Leaf</tissue>
    </source>
</reference>
<protein>
    <submittedName>
        <fullName evidence="11">Uncharacterized protein</fullName>
    </submittedName>
</protein>
<dbReference type="Pfam" id="PF00560">
    <property type="entry name" value="LRR_1"/>
    <property type="match status" value="1"/>
</dbReference>
<dbReference type="FunFam" id="3.80.10.10:FF:000041">
    <property type="entry name" value="LRR receptor-like serine/threonine-protein kinase ERECTA"/>
    <property type="match status" value="1"/>
</dbReference>
<dbReference type="Proteomes" id="UP000652761">
    <property type="component" value="Unassembled WGS sequence"/>
</dbReference>
<dbReference type="PANTHER" id="PTHR48065">
    <property type="entry name" value="OS10G0469600 PROTEIN"/>
    <property type="match status" value="1"/>
</dbReference>
<evidence type="ECO:0000256" key="2">
    <source>
        <dbReference type="ARBA" id="ARBA00009592"/>
    </source>
</evidence>
<keyword evidence="3" id="KW-1003">Cell membrane</keyword>
<evidence type="ECO:0000256" key="6">
    <source>
        <dbReference type="ARBA" id="ARBA00022737"/>
    </source>
</evidence>
<accession>A0A843U5Y0</accession>
<comment type="subcellular location">
    <subcellularLocation>
        <location evidence="1">Cell membrane</location>
    </subcellularLocation>
</comment>
<keyword evidence="8" id="KW-0675">Receptor</keyword>
<dbReference type="OrthoDB" id="785701at2759"/>
<dbReference type="PROSITE" id="PS51450">
    <property type="entry name" value="LRR"/>
    <property type="match status" value="1"/>
</dbReference>
<keyword evidence="9" id="KW-0325">Glycoprotein</keyword>
<gene>
    <name evidence="11" type="ORF">Taro_013193</name>
</gene>
<dbReference type="InterPro" id="IPR001611">
    <property type="entry name" value="Leu-rich_rpt"/>
</dbReference>
<feature type="transmembrane region" description="Helical" evidence="10">
    <location>
        <begin position="555"/>
        <end position="575"/>
    </location>
</feature>
<keyword evidence="12" id="KW-1185">Reference proteome</keyword>
<keyword evidence="6" id="KW-0677">Repeat</keyword>
<keyword evidence="5" id="KW-0732">Signal</keyword>
<sequence length="585" mass="64608">MANTRWLPLQDRDAHDQRRRFGRVAKDSRLAGAAPSALLSGLPPPPPPHLLFFLLLLSARSQGSQFLVCNSRDNDTLNASSNPPETRVVALQLGKLGLEGAVGWKALLGLDELKVLNLSQNSLGGGVSPELFRLRQLEVLDLSSNRLHGPIPDAFDGLRKLRWFSGRSNRFNGSLPASLSFCSMLTSLDLGKNFLTGRIGWLNFTTLPRLRTLRLDSNGFVGRIPRALSSRKELETLNLAKNQLRGRVPWSFKNLQALSSLSLASNTLSNVSQALKALSQCRNLTVLVLSANFFGETLSEDRIAGFKSLKALVIANCRLSGSVPSWVRRCAELRLLDLSSNRLGVAIPQWLGDLVHLFYVDLSNNSFVEVIPEALASLISLRSPNVSSTDNSAIEFPFHSRHDRSTEVQYMRFFLIPPTLDLSCNHMNGPILKGFGKLMGLTVLNLSNNNFSGSIPEELSGMLRLESLDLSHNNLSGKIPPSLDNLTFLSEFSVAYNHLEGLVPQSRQFLTFSCLSYEGNPGLYGGPLQSCPALWPGSTDAMEERFRITFMPLPYGLGVVIGFVPTVVCGSYCAYRRRRKKERRD</sequence>
<evidence type="ECO:0000256" key="5">
    <source>
        <dbReference type="ARBA" id="ARBA00022729"/>
    </source>
</evidence>
<proteinExistence type="inferred from homology"/>
<evidence type="ECO:0000256" key="8">
    <source>
        <dbReference type="ARBA" id="ARBA00023170"/>
    </source>
</evidence>
<dbReference type="EMBL" id="NMUH01000523">
    <property type="protein sequence ID" value="MQL80742.1"/>
    <property type="molecule type" value="Genomic_DNA"/>
</dbReference>
<keyword evidence="10" id="KW-0812">Transmembrane</keyword>
<dbReference type="SMART" id="SM00369">
    <property type="entry name" value="LRR_TYP"/>
    <property type="match status" value="6"/>
</dbReference>
<evidence type="ECO:0000256" key="10">
    <source>
        <dbReference type="SAM" id="Phobius"/>
    </source>
</evidence>
<dbReference type="Gene3D" id="3.80.10.10">
    <property type="entry name" value="Ribonuclease Inhibitor"/>
    <property type="match status" value="2"/>
</dbReference>
<evidence type="ECO:0000256" key="3">
    <source>
        <dbReference type="ARBA" id="ARBA00022475"/>
    </source>
</evidence>
<evidence type="ECO:0000256" key="4">
    <source>
        <dbReference type="ARBA" id="ARBA00022614"/>
    </source>
</evidence>
<keyword evidence="4" id="KW-0433">Leucine-rich repeat</keyword>
<dbReference type="PRINTS" id="PR00019">
    <property type="entry name" value="LEURICHRPT"/>
</dbReference>
<evidence type="ECO:0000313" key="11">
    <source>
        <dbReference type="EMBL" id="MQL80742.1"/>
    </source>
</evidence>